<dbReference type="InterPro" id="IPR014825">
    <property type="entry name" value="DNA_alkylation"/>
</dbReference>
<dbReference type="Pfam" id="PF08713">
    <property type="entry name" value="DNA_alkylation"/>
    <property type="match status" value="1"/>
</dbReference>
<dbReference type="PANTHER" id="PTHR34070">
    <property type="entry name" value="ARMADILLO-TYPE FOLD"/>
    <property type="match status" value="1"/>
</dbReference>
<dbReference type="KEGG" id="bih:BIP78_0329"/>
<dbReference type="InterPro" id="IPR016024">
    <property type="entry name" value="ARM-type_fold"/>
</dbReference>
<gene>
    <name evidence="1" type="ORF">BIP78_0329</name>
</gene>
<dbReference type="SUPFAM" id="SSF48371">
    <property type="entry name" value="ARM repeat"/>
    <property type="match status" value="1"/>
</dbReference>
<dbReference type="EMBL" id="CP034928">
    <property type="protein sequence ID" value="QAA76095.1"/>
    <property type="molecule type" value="Genomic_DNA"/>
</dbReference>
<evidence type="ECO:0000313" key="1">
    <source>
        <dbReference type="EMBL" id="QAA76095.1"/>
    </source>
</evidence>
<proteinExistence type="predicted"/>
<sequence length="227" mass="25345">MNRPRKTTAPAKAIARAIHDEIEALPTRDASSVDRIRRRYSALLSPESPELVGEVARELLSQGHRWFSCAIVRYHRAAFACLGAGQLEELGQGMASWGAVDAFARTLAGPAWLAGRVPDRLIHRWARSSDRWWRRAALVSTVALNVRSHGGTGDARRTLRVCAMLAADRDDMVVKALSWALRELVVHDRDAVAAFLAEYEGVLAARVKREVRHKIETGVKNPRRRSR</sequence>
<organism evidence="1 2">
    <name type="scientific">Bipolaricaulis sibiricus</name>
    <dbReference type="NCBI Taxonomy" id="2501609"/>
    <lineage>
        <taxon>Bacteria</taxon>
        <taxon>Candidatus Bipolaricaulota</taxon>
        <taxon>Candidatus Bipolaricaulia</taxon>
        <taxon>Candidatus Bipolaricaulales</taxon>
        <taxon>Candidatus Bipolaricaulaceae</taxon>
        <taxon>Candidatus Bipolaricaulis</taxon>
    </lineage>
</organism>
<name>A0A410FSN0_BIPS1</name>
<accession>A0A410FSN0</accession>
<dbReference type="Proteomes" id="UP000287233">
    <property type="component" value="Chromosome"/>
</dbReference>
<evidence type="ECO:0000313" key="2">
    <source>
        <dbReference type="Proteomes" id="UP000287233"/>
    </source>
</evidence>
<protein>
    <recommendedName>
        <fullName evidence="3">DNA alkylation repair enzyme</fullName>
    </recommendedName>
</protein>
<dbReference type="AlphaFoldDB" id="A0A410FSN0"/>
<dbReference type="PANTHER" id="PTHR34070:SF1">
    <property type="entry name" value="DNA ALKYLATION REPAIR PROTEIN"/>
    <property type="match status" value="1"/>
</dbReference>
<dbReference type="Gene3D" id="1.25.10.90">
    <property type="match status" value="1"/>
</dbReference>
<reference evidence="2" key="1">
    <citation type="submission" date="2018-12" db="EMBL/GenBank/DDBJ databases">
        <title>Complete genome sequence of an uncultured bacterium of the candidate phylum Bipolaricaulota.</title>
        <authorList>
            <person name="Kadnikov V.V."/>
            <person name="Mardanov A.V."/>
            <person name="Beletsky A.V."/>
            <person name="Frank Y.A."/>
            <person name="Karnachuk O.V."/>
            <person name="Ravin N.V."/>
        </authorList>
    </citation>
    <scope>NUCLEOTIDE SEQUENCE [LARGE SCALE GENOMIC DNA]</scope>
</reference>
<evidence type="ECO:0008006" key="3">
    <source>
        <dbReference type="Google" id="ProtNLM"/>
    </source>
</evidence>